<evidence type="ECO:0000256" key="3">
    <source>
        <dbReference type="ARBA" id="ARBA00022475"/>
    </source>
</evidence>
<dbReference type="Proteomes" id="UP001235840">
    <property type="component" value="Unassembled WGS sequence"/>
</dbReference>
<proteinExistence type="predicted"/>
<evidence type="ECO:0000256" key="7">
    <source>
        <dbReference type="SAM" id="Phobius"/>
    </source>
</evidence>
<evidence type="ECO:0000313" key="10">
    <source>
        <dbReference type="Proteomes" id="UP001235840"/>
    </source>
</evidence>
<keyword evidence="10" id="KW-1185">Reference proteome</keyword>
<reference evidence="9 10" key="1">
    <citation type="submission" date="2023-07" db="EMBL/GenBank/DDBJ databases">
        <title>Genomic Encyclopedia of Type Strains, Phase IV (KMG-IV): sequencing the most valuable type-strain genomes for metagenomic binning, comparative biology and taxonomic classification.</title>
        <authorList>
            <person name="Goeker M."/>
        </authorList>
    </citation>
    <scope>NUCLEOTIDE SEQUENCE [LARGE SCALE GENOMIC DNA]</scope>
    <source>
        <strain evidence="9 10">DSM 12751</strain>
    </source>
</reference>
<evidence type="ECO:0000259" key="8">
    <source>
        <dbReference type="PROSITE" id="PS50850"/>
    </source>
</evidence>
<sequence length="113" mass="12872">MIRWQHSFPLGVPLLLLNTLLMSLGFFALIPYLSYYLTGSLLWTPFLAGLLLMLRQFTQQGFGFLAGLVADRIGYKMMIVSGMFVRGMGFGLFALSDHVFSLFLAYRFRWGCI</sequence>
<protein>
    <submittedName>
        <fullName evidence="9">MFS family permease</fullName>
    </submittedName>
</protein>
<keyword evidence="2" id="KW-0813">Transport</keyword>
<keyword evidence="6 7" id="KW-0472">Membrane</keyword>
<name>A0ABT9W2Q2_9BACI</name>
<feature type="domain" description="Major facilitator superfamily (MFS) profile" evidence="8">
    <location>
        <begin position="1"/>
        <end position="113"/>
    </location>
</feature>
<feature type="transmembrane region" description="Helical" evidence="7">
    <location>
        <begin position="12"/>
        <end position="30"/>
    </location>
</feature>
<feature type="transmembrane region" description="Helical" evidence="7">
    <location>
        <begin position="36"/>
        <end position="54"/>
    </location>
</feature>
<keyword evidence="4 7" id="KW-0812">Transmembrane</keyword>
<gene>
    <name evidence="9" type="ORF">J2S11_003454</name>
</gene>
<dbReference type="PANTHER" id="PTHR23517">
    <property type="entry name" value="RESISTANCE PROTEIN MDTM, PUTATIVE-RELATED-RELATED"/>
    <property type="match status" value="1"/>
</dbReference>
<evidence type="ECO:0000313" key="9">
    <source>
        <dbReference type="EMBL" id="MDQ0167529.1"/>
    </source>
</evidence>
<evidence type="ECO:0000256" key="6">
    <source>
        <dbReference type="ARBA" id="ARBA00023136"/>
    </source>
</evidence>
<dbReference type="Pfam" id="PF07690">
    <property type="entry name" value="MFS_1"/>
    <property type="match status" value="1"/>
</dbReference>
<evidence type="ECO:0000256" key="5">
    <source>
        <dbReference type="ARBA" id="ARBA00022989"/>
    </source>
</evidence>
<keyword evidence="5 7" id="KW-1133">Transmembrane helix</keyword>
<organism evidence="9 10">
    <name type="scientific">Caldalkalibacillus horti</name>
    <dbReference type="NCBI Taxonomy" id="77523"/>
    <lineage>
        <taxon>Bacteria</taxon>
        <taxon>Bacillati</taxon>
        <taxon>Bacillota</taxon>
        <taxon>Bacilli</taxon>
        <taxon>Bacillales</taxon>
        <taxon>Bacillaceae</taxon>
        <taxon>Caldalkalibacillus</taxon>
    </lineage>
</organism>
<dbReference type="SUPFAM" id="SSF103473">
    <property type="entry name" value="MFS general substrate transporter"/>
    <property type="match status" value="1"/>
</dbReference>
<dbReference type="InterPro" id="IPR036259">
    <property type="entry name" value="MFS_trans_sf"/>
</dbReference>
<dbReference type="InterPro" id="IPR050171">
    <property type="entry name" value="MFS_Transporters"/>
</dbReference>
<evidence type="ECO:0000256" key="2">
    <source>
        <dbReference type="ARBA" id="ARBA00022448"/>
    </source>
</evidence>
<evidence type="ECO:0000256" key="1">
    <source>
        <dbReference type="ARBA" id="ARBA00004651"/>
    </source>
</evidence>
<dbReference type="InterPro" id="IPR020846">
    <property type="entry name" value="MFS_dom"/>
</dbReference>
<feature type="transmembrane region" description="Helical" evidence="7">
    <location>
        <begin position="75"/>
        <end position="95"/>
    </location>
</feature>
<comment type="subcellular location">
    <subcellularLocation>
        <location evidence="1">Cell membrane</location>
        <topology evidence="1">Multi-pass membrane protein</topology>
    </subcellularLocation>
</comment>
<comment type="caution">
    <text evidence="9">The sequence shown here is derived from an EMBL/GenBank/DDBJ whole genome shotgun (WGS) entry which is preliminary data.</text>
</comment>
<accession>A0ABT9W2Q2</accession>
<dbReference type="PROSITE" id="PS50850">
    <property type="entry name" value="MFS"/>
    <property type="match status" value="1"/>
</dbReference>
<dbReference type="InterPro" id="IPR011701">
    <property type="entry name" value="MFS"/>
</dbReference>
<dbReference type="Gene3D" id="1.20.1250.20">
    <property type="entry name" value="MFS general substrate transporter like domains"/>
    <property type="match status" value="1"/>
</dbReference>
<evidence type="ECO:0000256" key="4">
    <source>
        <dbReference type="ARBA" id="ARBA00022692"/>
    </source>
</evidence>
<dbReference type="PANTHER" id="PTHR23517:SF2">
    <property type="entry name" value="MULTIDRUG RESISTANCE PROTEIN MDTH"/>
    <property type="match status" value="1"/>
</dbReference>
<keyword evidence="3" id="KW-1003">Cell membrane</keyword>
<dbReference type="EMBL" id="JAUSTY010000017">
    <property type="protein sequence ID" value="MDQ0167529.1"/>
    <property type="molecule type" value="Genomic_DNA"/>
</dbReference>